<dbReference type="SMART" id="SM00382">
    <property type="entry name" value="AAA"/>
    <property type="match status" value="1"/>
</dbReference>
<keyword evidence="2" id="KW-0813">Transport</keyword>
<gene>
    <name evidence="6" type="ORF">DMA12_07160</name>
</gene>
<comment type="caution">
    <text evidence="6">The sequence shown here is derived from an EMBL/GenBank/DDBJ whole genome shotgun (WGS) entry which is preliminary data.</text>
</comment>
<dbReference type="InterPro" id="IPR003439">
    <property type="entry name" value="ABC_transporter-like_ATP-bd"/>
</dbReference>
<dbReference type="OrthoDB" id="9804819at2"/>
<reference evidence="6 7" key="1">
    <citation type="submission" date="2018-05" db="EMBL/GenBank/DDBJ databases">
        <title>Evolution of GPA BGCs.</title>
        <authorList>
            <person name="Waglechner N."/>
            <person name="Wright G.D."/>
        </authorList>
    </citation>
    <scope>NUCLEOTIDE SEQUENCE [LARGE SCALE GENOMIC DNA]</scope>
    <source>
        <strain evidence="6 7">DSM 5908</strain>
    </source>
</reference>
<evidence type="ECO:0000256" key="1">
    <source>
        <dbReference type="ARBA" id="ARBA00005417"/>
    </source>
</evidence>
<keyword evidence="7" id="KW-1185">Reference proteome</keyword>
<organism evidence="6 7">
    <name type="scientific">Amycolatopsis balhimycina DSM 5908</name>
    <dbReference type="NCBI Taxonomy" id="1081091"/>
    <lineage>
        <taxon>Bacteria</taxon>
        <taxon>Bacillati</taxon>
        <taxon>Actinomycetota</taxon>
        <taxon>Actinomycetes</taxon>
        <taxon>Pseudonocardiales</taxon>
        <taxon>Pseudonocardiaceae</taxon>
        <taxon>Amycolatopsis</taxon>
    </lineage>
</organism>
<evidence type="ECO:0000256" key="3">
    <source>
        <dbReference type="ARBA" id="ARBA00022741"/>
    </source>
</evidence>
<dbReference type="Proteomes" id="UP000286716">
    <property type="component" value="Unassembled WGS sequence"/>
</dbReference>
<sequence length="244" mass="26437">MEPVLAAERLTKRYGPRVAVDQLSFTAHAGEILGLLGPNGAGKTTTIRLLTTILEPTAGTFSVAGVPSTKPAEIRRRVGVLPESSGYPAQETGWEYLRYHARLFGIDARAAGERADRLLGEVGLAERARTRIASYSRGMRQRLGIARALVNEPVVLFLDEPTLGLDPAGQARILELVRDVARRSGAVVVLSTHTLHEVEQLCTQVLILHRGKVLMTGTPEEITRRAGTDRLADAFLVMTGEKVG</sequence>
<dbReference type="PROSITE" id="PS50893">
    <property type="entry name" value="ABC_TRANSPORTER_2"/>
    <property type="match status" value="1"/>
</dbReference>
<evidence type="ECO:0000259" key="5">
    <source>
        <dbReference type="PROSITE" id="PS50893"/>
    </source>
</evidence>
<accession>A0A428WYX6</accession>
<evidence type="ECO:0000256" key="4">
    <source>
        <dbReference type="ARBA" id="ARBA00022840"/>
    </source>
</evidence>
<protein>
    <submittedName>
        <fullName evidence="6">ABC transporter ATP-binding protein</fullName>
    </submittedName>
</protein>
<dbReference type="Gene3D" id="3.40.50.300">
    <property type="entry name" value="P-loop containing nucleotide triphosphate hydrolases"/>
    <property type="match status" value="1"/>
</dbReference>
<evidence type="ECO:0000313" key="7">
    <source>
        <dbReference type="Proteomes" id="UP000286716"/>
    </source>
</evidence>
<keyword evidence="3" id="KW-0547">Nucleotide-binding</keyword>
<comment type="similarity">
    <text evidence="1">Belongs to the ABC transporter superfamily.</text>
</comment>
<dbReference type="GO" id="GO:0016887">
    <property type="term" value="F:ATP hydrolysis activity"/>
    <property type="evidence" value="ECO:0007669"/>
    <property type="project" value="InterPro"/>
</dbReference>
<dbReference type="AlphaFoldDB" id="A0A428WYX6"/>
<dbReference type="GO" id="GO:0005524">
    <property type="term" value="F:ATP binding"/>
    <property type="evidence" value="ECO:0007669"/>
    <property type="project" value="UniProtKB-KW"/>
</dbReference>
<dbReference type="InterPro" id="IPR003593">
    <property type="entry name" value="AAA+_ATPase"/>
</dbReference>
<keyword evidence="4 6" id="KW-0067">ATP-binding</keyword>
<dbReference type="Pfam" id="PF00005">
    <property type="entry name" value="ABC_tran"/>
    <property type="match status" value="1"/>
</dbReference>
<dbReference type="PANTHER" id="PTHR43335">
    <property type="entry name" value="ABC TRANSPORTER, ATP-BINDING PROTEIN"/>
    <property type="match status" value="1"/>
</dbReference>
<name>A0A428WYX6_AMYBA</name>
<feature type="domain" description="ABC transporter" evidence="5">
    <location>
        <begin position="5"/>
        <end position="235"/>
    </location>
</feature>
<evidence type="ECO:0000256" key="2">
    <source>
        <dbReference type="ARBA" id="ARBA00022448"/>
    </source>
</evidence>
<dbReference type="EMBL" id="QHHU01000007">
    <property type="protein sequence ID" value="RSM48259.1"/>
    <property type="molecule type" value="Genomic_DNA"/>
</dbReference>
<evidence type="ECO:0000313" key="6">
    <source>
        <dbReference type="EMBL" id="RSM48259.1"/>
    </source>
</evidence>
<dbReference type="InterPro" id="IPR027417">
    <property type="entry name" value="P-loop_NTPase"/>
</dbReference>
<proteinExistence type="inferred from homology"/>
<dbReference type="SUPFAM" id="SSF52540">
    <property type="entry name" value="P-loop containing nucleoside triphosphate hydrolases"/>
    <property type="match status" value="1"/>
</dbReference>
<dbReference type="RefSeq" id="WP_020640340.1">
    <property type="nucleotide sequence ID" value="NZ_QHHU01000007.1"/>
</dbReference>